<gene>
    <name evidence="1" type="ORF">K488DRAFT_69934</name>
</gene>
<organism evidence="1 2">
    <name type="scientific">Vararia minispora EC-137</name>
    <dbReference type="NCBI Taxonomy" id="1314806"/>
    <lineage>
        <taxon>Eukaryota</taxon>
        <taxon>Fungi</taxon>
        <taxon>Dikarya</taxon>
        <taxon>Basidiomycota</taxon>
        <taxon>Agaricomycotina</taxon>
        <taxon>Agaricomycetes</taxon>
        <taxon>Russulales</taxon>
        <taxon>Lachnocladiaceae</taxon>
        <taxon>Vararia</taxon>
    </lineage>
</organism>
<reference evidence="1" key="2">
    <citation type="journal article" date="2022" name="New Phytol.">
        <title>Evolutionary transition to the ectomycorrhizal habit in the genomes of a hyperdiverse lineage of mushroom-forming fungi.</title>
        <authorList>
            <person name="Looney B."/>
            <person name="Miyauchi S."/>
            <person name="Morin E."/>
            <person name="Drula E."/>
            <person name="Courty P.E."/>
            <person name="Kohler A."/>
            <person name="Kuo A."/>
            <person name="LaButti K."/>
            <person name="Pangilinan J."/>
            <person name="Lipzen A."/>
            <person name="Riley R."/>
            <person name="Andreopoulos W."/>
            <person name="He G."/>
            <person name="Johnson J."/>
            <person name="Nolan M."/>
            <person name="Tritt A."/>
            <person name="Barry K.W."/>
            <person name="Grigoriev I.V."/>
            <person name="Nagy L.G."/>
            <person name="Hibbett D."/>
            <person name="Henrissat B."/>
            <person name="Matheny P.B."/>
            <person name="Labbe J."/>
            <person name="Martin F.M."/>
        </authorList>
    </citation>
    <scope>NUCLEOTIDE SEQUENCE</scope>
    <source>
        <strain evidence="1">EC-137</strain>
    </source>
</reference>
<proteinExistence type="predicted"/>
<evidence type="ECO:0000313" key="2">
    <source>
        <dbReference type="Proteomes" id="UP000814128"/>
    </source>
</evidence>
<dbReference type="Proteomes" id="UP000814128">
    <property type="component" value="Unassembled WGS sequence"/>
</dbReference>
<sequence>MPRRIEYTDDQGRTWTAPHPNMEQRTKYGDQYEPSPPSERMSVPPGSPADTKATPAARAASSPPATTQVPELSVKNFPPLPSLPTTPTEPTQLSPRSRLRSLVPSLSGPGPAPNAAPPLNSNPKAQRTTKAFEHTPASTNATSMAASQNLGQAAYQANPLTTSQEAPDEPQSSLAIPGPTQPLVPYDPSPPFTSLASVPEQRAPSFHDREPSARAPSPSSTHTRKRRRAGSNPPLSYLSLDVPWSQNDTPANSAPTQRTDSQPQPAEPEDNDMSIDRSNTSSPDTNAANWGSPAHPPDPLPSPTPQDGERAIIPAAIIPAFRQHGDSARIFPSSLWLPWLRLNPAQERVWQRALAPGEQRKVLFVTEYARTETAGVASADRITADLSTALQRPEDNLVDVSYPHPIPALPGAQQPRPSVWHFVYDLSAEEQCALLNAGVISRDGRAYIFLPANLDTTQPVFLYALRGLRGTLDDLTPHILQCIFNSAAVRELCSNYADNPLVDDFLTNIRIDELAMRDSDSRPTRAIRIYARLPMIDPTEQQAIRDSLRTVNFDHPFHGAVRLEAYLCTHCQGSDHPSGLCPLPTLLGWQGPNPFTPTATDQALANLPPAVLPAAPQSLTNEQGSGRGNRGRARARGGGRGRGRGRGRGN</sequence>
<evidence type="ECO:0000313" key="1">
    <source>
        <dbReference type="EMBL" id="KAI0033313.1"/>
    </source>
</evidence>
<protein>
    <submittedName>
        <fullName evidence="1">Uncharacterized protein</fullName>
    </submittedName>
</protein>
<name>A0ACB8QN77_9AGAM</name>
<accession>A0ACB8QN77</accession>
<comment type="caution">
    <text evidence="1">The sequence shown here is derived from an EMBL/GenBank/DDBJ whole genome shotgun (WGS) entry which is preliminary data.</text>
</comment>
<reference evidence="1" key="1">
    <citation type="submission" date="2021-02" db="EMBL/GenBank/DDBJ databases">
        <authorList>
            <consortium name="DOE Joint Genome Institute"/>
            <person name="Ahrendt S."/>
            <person name="Looney B.P."/>
            <person name="Miyauchi S."/>
            <person name="Morin E."/>
            <person name="Drula E."/>
            <person name="Courty P.E."/>
            <person name="Chicoki N."/>
            <person name="Fauchery L."/>
            <person name="Kohler A."/>
            <person name="Kuo A."/>
            <person name="Labutti K."/>
            <person name="Pangilinan J."/>
            <person name="Lipzen A."/>
            <person name="Riley R."/>
            <person name="Andreopoulos W."/>
            <person name="He G."/>
            <person name="Johnson J."/>
            <person name="Barry K.W."/>
            <person name="Grigoriev I.V."/>
            <person name="Nagy L."/>
            <person name="Hibbett D."/>
            <person name="Henrissat B."/>
            <person name="Matheny P.B."/>
            <person name="Labbe J."/>
            <person name="Martin F."/>
        </authorList>
    </citation>
    <scope>NUCLEOTIDE SEQUENCE</scope>
    <source>
        <strain evidence="1">EC-137</strain>
    </source>
</reference>
<dbReference type="EMBL" id="MU273522">
    <property type="protein sequence ID" value="KAI0033313.1"/>
    <property type="molecule type" value="Genomic_DNA"/>
</dbReference>
<keyword evidence="2" id="KW-1185">Reference proteome</keyword>